<dbReference type="Proteomes" id="UP000316096">
    <property type="component" value="Unassembled WGS sequence"/>
</dbReference>
<keyword evidence="2" id="KW-1185">Reference proteome</keyword>
<comment type="caution">
    <text evidence="1">The sequence shown here is derived from an EMBL/GenBank/DDBJ whole genome shotgun (WGS) entry which is preliminary data.</text>
</comment>
<protein>
    <submittedName>
        <fullName evidence="1">Uncharacterized protein</fullName>
    </submittedName>
</protein>
<sequence length="32" mass="3715">MFNLKHLVGEVRIDLKQESPITADVYTQDRTP</sequence>
<proteinExistence type="predicted"/>
<gene>
    <name evidence="1" type="ORF">FB559_7820</name>
</gene>
<accession>A0A543C0C0</accession>
<dbReference type="EMBL" id="VFOZ01000002">
    <property type="protein sequence ID" value="TQL90515.1"/>
    <property type="molecule type" value="Genomic_DNA"/>
</dbReference>
<evidence type="ECO:0000313" key="2">
    <source>
        <dbReference type="Proteomes" id="UP000316096"/>
    </source>
</evidence>
<evidence type="ECO:0000313" key="1">
    <source>
        <dbReference type="EMBL" id="TQL90515.1"/>
    </source>
</evidence>
<organism evidence="1 2">
    <name type="scientific">Actinoallomurus bryophytorum</name>
    <dbReference type="NCBI Taxonomy" id="1490222"/>
    <lineage>
        <taxon>Bacteria</taxon>
        <taxon>Bacillati</taxon>
        <taxon>Actinomycetota</taxon>
        <taxon>Actinomycetes</taxon>
        <taxon>Streptosporangiales</taxon>
        <taxon>Thermomonosporaceae</taxon>
        <taxon>Actinoallomurus</taxon>
    </lineage>
</organism>
<name>A0A543C0C0_9ACTN</name>
<dbReference type="AlphaFoldDB" id="A0A543C0C0"/>
<reference evidence="1 2" key="1">
    <citation type="submission" date="2019-06" db="EMBL/GenBank/DDBJ databases">
        <title>Sequencing the genomes of 1000 actinobacteria strains.</title>
        <authorList>
            <person name="Klenk H.-P."/>
        </authorList>
    </citation>
    <scope>NUCLEOTIDE SEQUENCE [LARGE SCALE GENOMIC DNA]</scope>
    <source>
        <strain evidence="1 2">DSM 102200</strain>
    </source>
</reference>